<feature type="transmembrane region" description="Helical" evidence="2">
    <location>
        <begin position="317"/>
        <end position="340"/>
    </location>
</feature>
<evidence type="ECO:0000313" key="3">
    <source>
        <dbReference type="EMBL" id="KAK9960421.1"/>
    </source>
</evidence>
<feature type="transmembrane region" description="Helical" evidence="2">
    <location>
        <begin position="467"/>
        <end position="496"/>
    </location>
</feature>
<dbReference type="AlphaFoldDB" id="A0AAW1ZFZ0"/>
<feature type="transmembrane region" description="Helical" evidence="2">
    <location>
        <begin position="138"/>
        <end position="158"/>
    </location>
</feature>
<gene>
    <name evidence="3" type="ORF">ABG768_008280</name>
</gene>
<dbReference type="EMBL" id="JAWDJR010000016">
    <property type="protein sequence ID" value="KAK9960421.1"/>
    <property type="molecule type" value="Genomic_DNA"/>
</dbReference>
<feature type="transmembrane region" description="Helical" evidence="2">
    <location>
        <begin position="405"/>
        <end position="427"/>
    </location>
</feature>
<feature type="transmembrane region" description="Helical" evidence="2">
    <location>
        <begin position="88"/>
        <end position="105"/>
    </location>
</feature>
<reference evidence="3 4" key="1">
    <citation type="submission" date="2024-05" db="EMBL/GenBank/DDBJ databases">
        <title>A high-quality chromosomal-level genome assembly of Topmouth culter (Culter alburnus).</title>
        <authorList>
            <person name="Zhao H."/>
        </authorList>
    </citation>
    <scope>NUCLEOTIDE SEQUENCE [LARGE SCALE GENOMIC DNA]</scope>
    <source>
        <strain evidence="3">CATC2023</strain>
        <tissue evidence="3">Muscle</tissue>
    </source>
</reference>
<protein>
    <submittedName>
        <fullName evidence="3">Uncharacterized protein</fullName>
    </submittedName>
</protein>
<accession>A0AAW1ZFZ0</accession>
<evidence type="ECO:0000256" key="2">
    <source>
        <dbReference type="SAM" id="Phobius"/>
    </source>
</evidence>
<feature type="region of interest" description="Disordered" evidence="1">
    <location>
        <begin position="227"/>
        <end position="246"/>
    </location>
</feature>
<keyword evidence="4" id="KW-1185">Reference proteome</keyword>
<evidence type="ECO:0000313" key="4">
    <source>
        <dbReference type="Proteomes" id="UP001479290"/>
    </source>
</evidence>
<name>A0AAW1ZFZ0_CULAL</name>
<sequence length="501" mass="53454">MLIPCNTWFLTLFPETNSPVMVYGISFVLGAVAGGTLGATEVPVNQIMTGIISGTQLEPVISCIKSVGALGLGSLLGTTALITSMTSLVTGVIIAAFVALFLLRVRKSEGWVVAGLAAALATTSSGAALGAITEKLSMKFGMVSLVWALGIFTVLKLLMYTFIKFTCTEEELCGIFTELSKKEQARLLAMEVDRRQRVAIEMEQRLTASKLEKPEKEGLAAWEAQQRESEEIGRQQRKAVELESRGQQRTSRQRLLKAVDKYMEFLALSGIPMTVTAFVTTGLGIFGFGDYRFVFVVLLVLVLCMSFWLMRSRRLNFWMFMGCMGMFATFAIAVLTVHAGQEVAGMSVKMRRAGKNISKENVGIWMTHESSVQAISAGFFVSEMCQVALGATAAGPMAREAGGKVIVGASIIAVVVLMIVKVSSLMLGVGGTAGALLGAVGAAGVSMGGAAAVAVKSSSWGETIATTAGMIFGFLVFGKWDIVKIGLQVCVAYIFAMTDLY</sequence>
<feature type="transmembrane region" description="Helical" evidence="2">
    <location>
        <begin position="20"/>
        <end position="39"/>
    </location>
</feature>
<comment type="caution">
    <text evidence="3">The sequence shown here is derived from an EMBL/GenBank/DDBJ whole genome shotgun (WGS) entry which is preliminary data.</text>
</comment>
<feature type="transmembrane region" description="Helical" evidence="2">
    <location>
        <begin position="291"/>
        <end position="310"/>
    </location>
</feature>
<dbReference type="Proteomes" id="UP001479290">
    <property type="component" value="Unassembled WGS sequence"/>
</dbReference>
<keyword evidence="2" id="KW-0472">Membrane</keyword>
<organism evidence="3 4">
    <name type="scientific">Culter alburnus</name>
    <name type="common">Topmouth culter</name>
    <dbReference type="NCBI Taxonomy" id="194366"/>
    <lineage>
        <taxon>Eukaryota</taxon>
        <taxon>Metazoa</taxon>
        <taxon>Chordata</taxon>
        <taxon>Craniata</taxon>
        <taxon>Vertebrata</taxon>
        <taxon>Euteleostomi</taxon>
        <taxon>Actinopterygii</taxon>
        <taxon>Neopterygii</taxon>
        <taxon>Teleostei</taxon>
        <taxon>Ostariophysi</taxon>
        <taxon>Cypriniformes</taxon>
        <taxon>Xenocyprididae</taxon>
        <taxon>Xenocypridinae</taxon>
        <taxon>Culter</taxon>
    </lineage>
</organism>
<keyword evidence="2" id="KW-0812">Transmembrane</keyword>
<proteinExistence type="predicted"/>
<evidence type="ECO:0000256" key="1">
    <source>
        <dbReference type="SAM" id="MobiDB-lite"/>
    </source>
</evidence>
<feature type="transmembrane region" description="Helical" evidence="2">
    <location>
        <begin position="262"/>
        <end position="285"/>
    </location>
</feature>
<feature type="transmembrane region" description="Helical" evidence="2">
    <location>
        <begin position="433"/>
        <end position="455"/>
    </location>
</feature>
<keyword evidence="2" id="KW-1133">Transmembrane helix</keyword>
<feature type="transmembrane region" description="Helical" evidence="2">
    <location>
        <begin position="112"/>
        <end position="132"/>
    </location>
</feature>